<gene>
    <name evidence="1" type="ORF">BS50DRAFT_574707</name>
</gene>
<keyword evidence="1" id="KW-0315">Glutamine amidotransferase</keyword>
<dbReference type="GO" id="GO:0016740">
    <property type="term" value="F:transferase activity"/>
    <property type="evidence" value="ECO:0007669"/>
    <property type="project" value="UniProtKB-KW"/>
</dbReference>
<evidence type="ECO:0000313" key="2">
    <source>
        <dbReference type="Proteomes" id="UP000240883"/>
    </source>
</evidence>
<dbReference type="InterPro" id="IPR029062">
    <property type="entry name" value="Class_I_gatase-like"/>
</dbReference>
<dbReference type="Proteomes" id="UP000240883">
    <property type="component" value="Unassembled WGS sequence"/>
</dbReference>
<dbReference type="AlphaFoldDB" id="A0A2T2NLE5"/>
<dbReference type="CDD" id="cd01741">
    <property type="entry name" value="GATase1_1"/>
    <property type="match status" value="1"/>
</dbReference>
<keyword evidence="1" id="KW-0808">Transferase</keyword>
<organism evidence="1 2">
    <name type="scientific">Corynespora cassiicola Philippines</name>
    <dbReference type="NCBI Taxonomy" id="1448308"/>
    <lineage>
        <taxon>Eukaryota</taxon>
        <taxon>Fungi</taxon>
        <taxon>Dikarya</taxon>
        <taxon>Ascomycota</taxon>
        <taxon>Pezizomycotina</taxon>
        <taxon>Dothideomycetes</taxon>
        <taxon>Pleosporomycetidae</taxon>
        <taxon>Pleosporales</taxon>
        <taxon>Corynesporascaceae</taxon>
        <taxon>Corynespora</taxon>
    </lineage>
</organism>
<dbReference type="EMBL" id="KZ678136">
    <property type="protein sequence ID" value="PSN66252.1"/>
    <property type="molecule type" value="Genomic_DNA"/>
</dbReference>
<accession>A0A2T2NLE5</accession>
<dbReference type="SUPFAM" id="SSF52317">
    <property type="entry name" value="Class I glutamine amidotransferase-like"/>
    <property type="match status" value="1"/>
</dbReference>
<dbReference type="PANTHER" id="PTHR42695">
    <property type="entry name" value="GLUTAMINE AMIDOTRANSFERASE YLR126C-RELATED"/>
    <property type="match status" value="1"/>
</dbReference>
<dbReference type="GO" id="GO:0005829">
    <property type="term" value="C:cytosol"/>
    <property type="evidence" value="ECO:0007669"/>
    <property type="project" value="TreeGrafter"/>
</dbReference>
<name>A0A2T2NLE5_CORCC</name>
<keyword evidence="2" id="KW-1185">Reference proteome</keyword>
<dbReference type="Gene3D" id="3.40.50.880">
    <property type="match status" value="1"/>
</dbReference>
<sequence>MAQTIHIAMLNADVPLGAVLPKWGTYGNIFHHLISSAASRISPNLKIKSTNYDVTNGEYPSCLDDIHALLITGSAASAYDNEAWIKKLEDYVRDVYANFPAVKIFGSCFGHQLISQGLLKESGVVVEKDPNGWELGVKEMVLNDEFQKTLGKTAHLANGETPTISVPKTLRLQFVHADHVRLPPSGALPGDWQSIGRSEHCANQGIYQPGRVFTFQGHFEFDSFINTEVIKVFGANWEPKALQETLETIDKDDDAEVAAELVVKFLLEEAVTKNGSTHAVTGGLLTPPLQE</sequence>
<dbReference type="PANTHER" id="PTHR42695:SF6">
    <property type="entry name" value="GLUTAMINE AMIDOTRANSFERASE DOMAIN-CONTAINING PROTEIN"/>
    <property type="match status" value="1"/>
</dbReference>
<proteinExistence type="predicted"/>
<dbReference type="InterPro" id="IPR044992">
    <property type="entry name" value="ChyE-like"/>
</dbReference>
<reference evidence="1 2" key="1">
    <citation type="journal article" date="2018" name="Front. Microbiol.">
        <title>Genome-Wide Analysis of Corynespora cassiicola Leaf Fall Disease Putative Effectors.</title>
        <authorList>
            <person name="Lopez D."/>
            <person name="Ribeiro S."/>
            <person name="Label P."/>
            <person name="Fumanal B."/>
            <person name="Venisse J.S."/>
            <person name="Kohler A."/>
            <person name="de Oliveira R.R."/>
            <person name="Labutti K."/>
            <person name="Lipzen A."/>
            <person name="Lail K."/>
            <person name="Bauer D."/>
            <person name="Ohm R.A."/>
            <person name="Barry K.W."/>
            <person name="Spatafora J."/>
            <person name="Grigoriev I.V."/>
            <person name="Martin F.M."/>
            <person name="Pujade-Renaud V."/>
        </authorList>
    </citation>
    <scope>NUCLEOTIDE SEQUENCE [LARGE SCALE GENOMIC DNA]</scope>
    <source>
        <strain evidence="1 2">Philippines</strain>
    </source>
</reference>
<evidence type="ECO:0000313" key="1">
    <source>
        <dbReference type="EMBL" id="PSN66252.1"/>
    </source>
</evidence>
<dbReference type="GO" id="GO:0005634">
    <property type="term" value="C:nucleus"/>
    <property type="evidence" value="ECO:0007669"/>
    <property type="project" value="TreeGrafter"/>
</dbReference>
<protein>
    <submittedName>
        <fullName evidence="1">Class I glutamine amidotransferase-like protein</fullName>
    </submittedName>
</protein>
<dbReference type="STRING" id="1448308.A0A2T2NLE5"/>
<dbReference type="OrthoDB" id="1669814at2759"/>